<evidence type="ECO:0000256" key="13">
    <source>
        <dbReference type="SAM" id="MobiDB-lite"/>
    </source>
</evidence>
<dbReference type="OrthoDB" id="432685at2759"/>
<evidence type="ECO:0000256" key="8">
    <source>
        <dbReference type="ARBA" id="ARBA00023027"/>
    </source>
</evidence>
<feature type="binding site" evidence="11">
    <location>
        <position position="99"/>
    </location>
    <ligand>
        <name>FAD</name>
        <dbReference type="ChEBI" id="CHEBI:57692"/>
    </ligand>
</feature>
<protein>
    <recommendedName>
        <fullName evidence="12">NADH-cytochrome b5 reductase</fullName>
        <ecNumber evidence="12">1.6.2.2</ecNumber>
    </recommendedName>
</protein>
<dbReference type="Pfam" id="PF00970">
    <property type="entry name" value="FAD_binding_6"/>
    <property type="match status" value="1"/>
</dbReference>
<evidence type="ECO:0000256" key="9">
    <source>
        <dbReference type="ARBA" id="ARBA00023128"/>
    </source>
</evidence>
<dbReference type="SUPFAM" id="SSF63380">
    <property type="entry name" value="Riboflavin synthase domain-like"/>
    <property type="match status" value="1"/>
</dbReference>
<comment type="caution">
    <text evidence="15">The sequence shown here is derived from an EMBL/GenBank/DDBJ whole genome shotgun (WGS) entry which is preliminary data.</text>
</comment>
<feature type="binding site" evidence="11">
    <location>
        <position position="89"/>
    </location>
    <ligand>
        <name>FAD</name>
        <dbReference type="ChEBI" id="CHEBI:57692"/>
    </ligand>
</feature>
<evidence type="ECO:0000256" key="10">
    <source>
        <dbReference type="ARBA" id="ARBA00047682"/>
    </source>
</evidence>
<comment type="subcellular location">
    <subcellularLocation>
        <location evidence="2">Mitochondrion outer membrane</location>
        <topology evidence="2">Single-pass membrane protein</topology>
    </subcellularLocation>
</comment>
<keyword evidence="4 11" id="KW-0285">Flavoprotein</keyword>
<evidence type="ECO:0000256" key="2">
    <source>
        <dbReference type="ARBA" id="ARBA00004572"/>
    </source>
</evidence>
<dbReference type="PANTHER" id="PTHR19370">
    <property type="entry name" value="NADH-CYTOCHROME B5 REDUCTASE"/>
    <property type="match status" value="1"/>
</dbReference>
<accession>A0A409WHH2</accession>
<dbReference type="InterPro" id="IPR017927">
    <property type="entry name" value="FAD-bd_FR_type"/>
</dbReference>
<feature type="region of interest" description="Disordered" evidence="13">
    <location>
        <begin position="255"/>
        <end position="279"/>
    </location>
</feature>
<feature type="binding site" evidence="11">
    <location>
        <position position="72"/>
    </location>
    <ligand>
        <name>FAD</name>
        <dbReference type="ChEBI" id="CHEBI:57692"/>
    </ligand>
</feature>
<dbReference type="PANTHER" id="PTHR19370:SF171">
    <property type="entry name" value="NADH-CYTOCHROME B5 REDUCTASE 2"/>
    <property type="match status" value="1"/>
</dbReference>
<evidence type="ECO:0000256" key="7">
    <source>
        <dbReference type="ARBA" id="ARBA00023002"/>
    </source>
</evidence>
<feature type="domain" description="FAD-binding FR-type" evidence="14">
    <location>
        <begin position="14"/>
        <end position="135"/>
    </location>
</feature>
<dbReference type="InterPro" id="IPR001433">
    <property type="entry name" value="OxRdtase_FAD/NAD-bd"/>
</dbReference>
<evidence type="ECO:0000256" key="5">
    <source>
        <dbReference type="ARBA" id="ARBA00022787"/>
    </source>
</evidence>
<evidence type="ECO:0000259" key="14">
    <source>
        <dbReference type="PROSITE" id="PS51384"/>
    </source>
</evidence>
<evidence type="ECO:0000313" key="16">
    <source>
        <dbReference type="Proteomes" id="UP000283269"/>
    </source>
</evidence>
<keyword evidence="8 12" id="KW-0520">NAD</keyword>
<dbReference type="AlphaFoldDB" id="A0A409WHH2"/>
<dbReference type="InterPro" id="IPR001834">
    <property type="entry name" value="CBR-like"/>
</dbReference>
<dbReference type="CDD" id="cd06183">
    <property type="entry name" value="cyt_b5_reduct_like"/>
    <property type="match status" value="1"/>
</dbReference>
<evidence type="ECO:0000256" key="6">
    <source>
        <dbReference type="ARBA" id="ARBA00022827"/>
    </source>
</evidence>
<dbReference type="STRING" id="93625.A0A409WHH2"/>
<evidence type="ECO:0000256" key="12">
    <source>
        <dbReference type="RuleBase" id="RU361226"/>
    </source>
</evidence>
<proteinExistence type="inferred from homology"/>
<keyword evidence="5" id="KW-1000">Mitochondrion outer membrane</keyword>
<comment type="catalytic activity">
    <reaction evidence="10 12">
        <text>2 Fe(III)-[cytochrome b5] + NADH = 2 Fe(II)-[cytochrome b5] + NAD(+) + H(+)</text>
        <dbReference type="Rhea" id="RHEA:46680"/>
        <dbReference type="Rhea" id="RHEA-COMP:10438"/>
        <dbReference type="Rhea" id="RHEA-COMP:10439"/>
        <dbReference type="ChEBI" id="CHEBI:15378"/>
        <dbReference type="ChEBI" id="CHEBI:29033"/>
        <dbReference type="ChEBI" id="CHEBI:29034"/>
        <dbReference type="ChEBI" id="CHEBI:57540"/>
        <dbReference type="ChEBI" id="CHEBI:57945"/>
        <dbReference type="EC" id="1.6.2.2"/>
    </reaction>
</comment>
<reference evidence="15 16" key="1">
    <citation type="journal article" date="2018" name="Evol. Lett.">
        <title>Horizontal gene cluster transfer increased hallucinogenic mushroom diversity.</title>
        <authorList>
            <person name="Reynolds H.T."/>
            <person name="Vijayakumar V."/>
            <person name="Gluck-Thaler E."/>
            <person name="Korotkin H.B."/>
            <person name="Matheny P.B."/>
            <person name="Slot J.C."/>
        </authorList>
    </citation>
    <scope>NUCLEOTIDE SEQUENCE [LARGE SCALE GENOMIC DNA]</scope>
    <source>
        <strain evidence="15 16">2631</strain>
    </source>
</reference>
<dbReference type="SUPFAM" id="SSF52343">
    <property type="entry name" value="Ferredoxin reductase-like, C-terminal NADP-linked domain"/>
    <property type="match status" value="1"/>
</dbReference>
<dbReference type="Proteomes" id="UP000283269">
    <property type="component" value="Unassembled WGS sequence"/>
</dbReference>
<dbReference type="Gene3D" id="2.40.30.10">
    <property type="entry name" value="Translation factors"/>
    <property type="match status" value="1"/>
</dbReference>
<evidence type="ECO:0000313" key="15">
    <source>
        <dbReference type="EMBL" id="PPQ77949.1"/>
    </source>
</evidence>
<dbReference type="Gene3D" id="3.40.50.80">
    <property type="entry name" value="Nucleotide-binding domain of ferredoxin-NADP reductase (FNR) module"/>
    <property type="match status" value="1"/>
</dbReference>
<dbReference type="PROSITE" id="PS51384">
    <property type="entry name" value="FAD_FR"/>
    <property type="match status" value="1"/>
</dbReference>
<dbReference type="PRINTS" id="PR00371">
    <property type="entry name" value="FPNCR"/>
</dbReference>
<dbReference type="InParanoid" id="A0A409WHH2"/>
<keyword evidence="6 11" id="KW-0274">FAD</keyword>
<dbReference type="EMBL" id="NHYD01003431">
    <property type="protein sequence ID" value="PPQ77949.1"/>
    <property type="molecule type" value="Genomic_DNA"/>
</dbReference>
<name>A0A409WHH2_PSICY</name>
<dbReference type="PRINTS" id="PR00406">
    <property type="entry name" value="CYTB5RDTASE"/>
</dbReference>
<evidence type="ECO:0000256" key="11">
    <source>
        <dbReference type="PIRSR" id="PIRSR601834-1"/>
    </source>
</evidence>
<comment type="cofactor">
    <cofactor evidence="1 11 12">
        <name>FAD</name>
        <dbReference type="ChEBI" id="CHEBI:57692"/>
    </cofactor>
</comment>
<dbReference type="InterPro" id="IPR008333">
    <property type="entry name" value="Cbr1-like_FAD-bd_dom"/>
</dbReference>
<dbReference type="Pfam" id="PF00175">
    <property type="entry name" value="NAD_binding_1"/>
    <property type="match status" value="1"/>
</dbReference>
<dbReference type="GO" id="GO:0090524">
    <property type="term" value="F:cytochrome-b5 reductase activity, acting on NADH"/>
    <property type="evidence" value="ECO:0007669"/>
    <property type="project" value="UniProtKB-EC"/>
</dbReference>
<feature type="binding site" evidence="11">
    <location>
        <position position="73"/>
    </location>
    <ligand>
        <name>FAD</name>
        <dbReference type="ChEBI" id="CHEBI:57692"/>
    </ligand>
</feature>
<gene>
    <name evidence="15" type="ORF">CVT25_015424</name>
</gene>
<keyword evidence="7 12" id="KW-0560">Oxidoreductase</keyword>
<evidence type="ECO:0000256" key="4">
    <source>
        <dbReference type="ARBA" id="ARBA00022630"/>
    </source>
</evidence>
<dbReference type="EC" id="1.6.2.2" evidence="12"/>
<dbReference type="InterPro" id="IPR017938">
    <property type="entry name" value="Riboflavin_synthase-like_b-brl"/>
</dbReference>
<evidence type="ECO:0000256" key="3">
    <source>
        <dbReference type="ARBA" id="ARBA00006105"/>
    </source>
</evidence>
<keyword evidence="16" id="KW-1185">Reference proteome</keyword>
<comment type="similarity">
    <text evidence="3 12">Belongs to the flavoprotein pyridine nucleotide cytochrome reductase family.</text>
</comment>
<keyword evidence="5" id="KW-0472">Membrane</keyword>
<organism evidence="15 16">
    <name type="scientific">Psilocybe cyanescens</name>
    <dbReference type="NCBI Taxonomy" id="93625"/>
    <lineage>
        <taxon>Eukaryota</taxon>
        <taxon>Fungi</taxon>
        <taxon>Dikarya</taxon>
        <taxon>Basidiomycota</taxon>
        <taxon>Agaricomycotina</taxon>
        <taxon>Agaricomycetes</taxon>
        <taxon>Agaricomycetidae</taxon>
        <taxon>Agaricales</taxon>
        <taxon>Agaricineae</taxon>
        <taxon>Strophariaceae</taxon>
        <taxon>Psilocybe</taxon>
    </lineage>
</organism>
<dbReference type="GO" id="GO:0005741">
    <property type="term" value="C:mitochondrial outer membrane"/>
    <property type="evidence" value="ECO:0007669"/>
    <property type="project" value="UniProtKB-SubCell"/>
</dbReference>
<sequence length="299" mass="33041">MSIPAQTKTIFDPQVYTDLKLKKIIPYNHNTSKFIFELLEGQASLIPVASCVAVRASNPDHLKDDKGEPFFRPFTPISPPDAVGELVLLVKRYEAGNVSKYNSNTTSAVFINTEIPVQEGDTLAFKGPYLKFAYETNQFDEVAFIGGGTGIAPFYQVLTHALKDEANKTKFKLIYSNVSEKDILLRAELDALQQKFSQTFEIVYLVDNPTAEWTGPVGFITADHIKHNVGPASLGDKIKIFVCGEQGFELRSSLKSTKNRVGPPPQVASLAGKKDGQNQGELDGILKDLGYTQEQVFKF</sequence>
<dbReference type="InterPro" id="IPR039261">
    <property type="entry name" value="FNR_nucleotide-bd"/>
</dbReference>
<feature type="binding site" evidence="11">
    <location>
        <position position="91"/>
    </location>
    <ligand>
        <name>FAD</name>
        <dbReference type="ChEBI" id="CHEBI:57692"/>
    </ligand>
</feature>
<dbReference type="InterPro" id="IPR001709">
    <property type="entry name" value="Flavoprot_Pyr_Nucl_cyt_Rdtase"/>
</dbReference>
<feature type="binding site" evidence="11">
    <location>
        <position position="98"/>
    </location>
    <ligand>
        <name>FAD</name>
        <dbReference type="ChEBI" id="CHEBI:57692"/>
    </ligand>
</feature>
<evidence type="ECO:0000256" key="1">
    <source>
        <dbReference type="ARBA" id="ARBA00001974"/>
    </source>
</evidence>
<keyword evidence="9" id="KW-0496">Mitochondrion</keyword>